<proteinExistence type="predicted"/>
<accession>A0A8R1DN46</accession>
<feature type="region of interest" description="Disordered" evidence="1">
    <location>
        <begin position="647"/>
        <end position="740"/>
    </location>
</feature>
<dbReference type="Proteomes" id="UP000005237">
    <property type="component" value="Unassembled WGS sequence"/>
</dbReference>
<feature type="compositionally biased region" description="Polar residues" evidence="1">
    <location>
        <begin position="657"/>
        <end position="668"/>
    </location>
</feature>
<sequence length="847" mass="98002">MYKRSFSYSTASTYEIKQHRDEEMVKKKAKVSYNGSTLDIKSPAGIQELSERLLRTKSITEMRLQHYHWTCNPKIAEEDLLILKLHGFAKFNAQIDMKNLLDEVHRRLGQSFMEKLLKYAAQYCIKKQYPPDGDAWKNLFSMRPDQDWIPLFGKCIKSSPDLELPLLILQTAYFPTTRSKHVARLFDLMAKLDDIPNCFLWHFKLLLENFGTVMPEKKNMDISIRRFIQKVFEQFEPQAANNTSNYILSEAQRAFGLKAQGVFCFGLKVVSEKDTGAMSKLLLDPKCDMDTPCSLFIEYLVQFVKLGAFSFEDGDKLLAWNYYYDDRWCGYDRSDLFGKDFPLYKMAQYTASFRFVGQIAQHPHNLNLTIAARTFDWMTKDEQFYQTLMQKYGDEKLIQFFSVSLAFSGFFPHIIKLYDQYKDSMKTREGFMCLHVCYLYSCARKNMADEALVAWVRVIQKAVEWNLTGSLSFKKGFPLPFFVEVQYSGQFASRLLRNCLWSAAMEQGAEGWKKYGLAIILLCESLEDTFLTHNMVRNVFHKNNAEDLQYLLPPGFGKCISRSETYNFILNYLSENNLELLEDMCQKNHLPDLSEFPREFPKPRFVILYQKMMKKDPLFANIIKIVPEELLVEKKNDEDSGENALITMINDEDSRDSTSASKTPTENFDVNKFGKDSVLRGDNSEHYDTVEDYLEDDERRERRNFSEPTSAYDSSGEQSLDANFKSGKNGVSTSSKENGTKVKIETHGFYDELNQEIRTVATSNGASEKEKKEDERKEVDSIEIVRETEAPNEEIQEQLDDSKTLENFQEEEEPVVLTTDDAEAPLLKEDRTETGAESVAQPNLEAQ</sequence>
<dbReference type="EnsemblMetazoa" id="CJA06128.1">
    <property type="protein sequence ID" value="CJA06128.1"/>
    <property type="gene ID" value="WBGene00125332"/>
</dbReference>
<evidence type="ECO:0000313" key="3">
    <source>
        <dbReference type="Proteomes" id="UP000005237"/>
    </source>
</evidence>
<feature type="compositionally biased region" description="Basic and acidic residues" evidence="1">
    <location>
        <begin position="767"/>
        <end position="789"/>
    </location>
</feature>
<evidence type="ECO:0000313" key="2">
    <source>
        <dbReference type="EnsemblMetazoa" id="CJA06128.1"/>
    </source>
</evidence>
<feature type="compositionally biased region" description="Polar residues" evidence="1">
    <location>
        <begin position="706"/>
        <end position="721"/>
    </location>
</feature>
<reference evidence="3" key="1">
    <citation type="submission" date="2010-08" db="EMBL/GenBank/DDBJ databases">
        <authorList>
            <consortium name="Caenorhabditis japonica Sequencing Consortium"/>
            <person name="Wilson R.K."/>
        </authorList>
    </citation>
    <scope>NUCLEOTIDE SEQUENCE [LARGE SCALE GENOMIC DNA]</scope>
    <source>
        <strain evidence="3">DF5081</strain>
    </source>
</reference>
<feature type="compositionally biased region" description="Acidic residues" evidence="1">
    <location>
        <begin position="790"/>
        <end position="799"/>
    </location>
</feature>
<protein>
    <submittedName>
        <fullName evidence="2">Uncharacterized protein</fullName>
    </submittedName>
</protein>
<dbReference type="AlphaFoldDB" id="A0A8R1DN46"/>
<name>A0A8R1DN46_CAEJA</name>
<keyword evidence="3" id="KW-1185">Reference proteome</keyword>
<feature type="compositionally biased region" description="Basic and acidic residues" evidence="1">
    <location>
        <begin position="672"/>
        <end position="689"/>
    </location>
</feature>
<reference evidence="2" key="2">
    <citation type="submission" date="2022-06" db="UniProtKB">
        <authorList>
            <consortium name="EnsemblMetazoa"/>
        </authorList>
    </citation>
    <scope>IDENTIFICATION</scope>
    <source>
        <strain evidence="2">DF5081</strain>
    </source>
</reference>
<feature type="region of interest" description="Disordered" evidence="1">
    <location>
        <begin position="760"/>
        <end position="847"/>
    </location>
</feature>
<organism evidence="2 3">
    <name type="scientific">Caenorhabditis japonica</name>
    <dbReference type="NCBI Taxonomy" id="281687"/>
    <lineage>
        <taxon>Eukaryota</taxon>
        <taxon>Metazoa</taxon>
        <taxon>Ecdysozoa</taxon>
        <taxon>Nematoda</taxon>
        <taxon>Chromadorea</taxon>
        <taxon>Rhabditida</taxon>
        <taxon>Rhabditina</taxon>
        <taxon>Rhabditomorpha</taxon>
        <taxon>Rhabditoidea</taxon>
        <taxon>Rhabditidae</taxon>
        <taxon>Peloderinae</taxon>
        <taxon>Caenorhabditis</taxon>
    </lineage>
</organism>
<evidence type="ECO:0000256" key="1">
    <source>
        <dbReference type="SAM" id="MobiDB-lite"/>
    </source>
</evidence>